<comment type="caution">
    <text evidence="1">The sequence shown here is derived from an EMBL/GenBank/DDBJ whole genome shotgun (WGS) entry which is preliminary data.</text>
</comment>
<name>A0ACB8QRI9_9AGAM</name>
<protein>
    <submittedName>
        <fullName evidence="1">Uncharacterized protein</fullName>
    </submittedName>
</protein>
<keyword evidence="2" id="KW-1185">Reference proteome</keyword>
<evidence type="ECO:0000313" key="2">
    <source>
        <dbReference type="Proteomes" id="UP000814128"/>
    </source>
</evidence>
<gene>
    <name evidence="1" type="ORF">K488DRAFT_46084</name>
</gene>
<accession>A0ACB8QRI9</accession>
<sequence length="235" mass="27581">MSGPKALLLVFSEVGSRVPTEEYHDWYNNEHIPLRVNTSTFSSWARFQEIDGLKPVYAAYYDLESVESTKIPPYSQLAETRSEREKTIMANLDLVDRRLYESYTGPSLRPSSLYNPRQTARYTVLVETEVKPEAEEDFNRWYDEEHIPMLAKVPGWVRSRRFVLKEDGVMGVEGLKRTEAPPKHLAVHEWATQEKLESDAYKQAMSTPWRTKVLESVVRKTRREMELYKQWTRDD</sequence>
<dbReference type="Proteomes" id="UP000814128">
    <property type="component" value="Unassembled WGS sequence"/>
</dbReference>
<proteinExistence type="predicted"/>
<dbReference type="EMBL" id="MU273505">
    <property type="protein sequence ID" value="KAI0034170.1"/>
    <property type="molecule type" value="Genomic_DNA"/>
</dbReference>
<evidence type="ECO:0000313" key="1">
    <source>
        <dbReference type="EMBL" id="KAI0034170.1"/>
    </source>
</evidence>
<reference evidence="1" key="2">
    <citation type="journal article" date="2022" name="New Phytol.">
        <title>Evolutionary transition to the ectomycorrhizal habit in the genomes of a hyperdiverse lineage of mushroom-forming fungi.</title>
        <authorList>
            <person name="Looney B."/>
            <person name="Miyauchi S."/>
            <person name="Morin E."/>
            <person name="Drula E."/>
            <person name="Courty P.E."/>
            <person name="Kohler A."/>
            <person name="Kuo A."/>
            <person name="LaButti K."/>
            <person name="Pangilinan J."/>
            <person name="Lipzen A."/>
            <person name="Riley R."/>
            <person name="Andreopoulos W."/>
            <person name="He G."/>
            <person name="Johnson J."/>
            <person name="Nolan M."/>
            <person name="Tritt A."/>
            <person name="Barry K.W."/>
            <person name="Grigoriev I.V."/>
            <person name="Nagy L.G."/>
            <person name="Hibbett D."/>
            <person name="Henrissat B."/>
            <person name="Matheny P.B."/>
            <person name="Labbe J."/>
            <person name="Martin F.M."/>
        </authorList>
    </citation>
    <scope>NUCLEOTIDE SEQUENCE</scope>
    <source>
        <strain evidence="1">EC-137</strain>
    </source>
</reference>
<organism evidence="1 2">
    <name type="scientific">Vararia minispora EC-137</name>
    <dbReference type="NCBI Taxonomy" id="1314806"/>
    <lineage>
        <taxon>Eukaryota</taxon>
        <taxon>Fungi</taxon>
        <taxon>Dikarya</taxon>
        <taxon>Basidiomycota</taxon>
        <taxon>Agaricomycotina</taxon>
        <taxon>Agaricomycetes</taxon>
        <taxon>Russulales</taxon>
        <taxon>Lachnocladiaceae</taxon>
        <taxon>Vararia</taxon>
    </lineage>
</organism>
<reference evidence="1" key="1">
    <citation type="submission" date="2021-02" db="EMBL/GenBank/DDBJ databases">
        <authorList>
            <consortium name="DOE Joint Genome Institute"/>
            <person name="Ahrendt S."/>
            <person name="Looney B.P."/>
            <person name="Miyauchi S."/>
            <person name="Morin E."/>
            <person name="Drula E."/>
            <person name="Courty P.E."/>
            <person name="Chicoki N."/>
            <person name="Fauchery L."/>
            <person name="Kohler A."/>
            <person name="Kuo A."/>
            <person name="Labutti K."/>
            <person name="Pangilinan J."/>
            <person name="Lipzen A."/>
            <person name="Riley R."/>
            <person name="Andreopoulos W."/>
            <person name="He G."/>
            <person name="Johnson J."/>
            <person name="Barry K.W."/>
            <person name="Grigoriev I.V."/>
            <person name="Nagy L."/>
            <person name="Hibbett D."/>
            <person name="Henrissat B."/>
            <person name="Matheny P.B."/>
            <person name="Labbe J."/>
            <person name="Martin F."/>
        </authorList>
    </citation>
    <scope>NUCLEOTIDE SEQUENCE</scope>
    <source>
        <strain evidence="1">EC-137</strain>
    </source>
</reference>